<dbReference type="InterPro" id="IPR050613">
    <property type="entry name" value="Sec_Metabolite_Reg"/>
</dbReference>
<feature type="region of interest" description="Disordered" evidence="4">
    <location>
        <begin position="750"/>
        <end position="776"/>
    </location>
</feature>
<feature type="compositionally biased region" description="Basic residues" evidence="4">
    <location>
        <begin position="139"/>
        <end position="149"/>
    </location>
</feature>
<accession>A0A9P9DLM0</accession>
<feature type="compositionally biased region" description="Low complexity" evidence="4">
    <location>
        <begin position="885"/>
        <end position="895"/>
    </location>
</feature>
<dbReference type="EMBL" id="JAGMWT010000010">
    <property type="protein sequence ID" value="KAH7120836.1"/>
    <property type="molecule type" value="Genomic_DNA"/>
</dbReference>
<feature type="compositionally biased region" description="Polar residues" evidence="4">
    <location>
        <begin position="807"/>
        <end position="828"/>
    </location>
</feature>
<evidence type="ECO:0000313" key="6">
    <source>
        <dbReference type="EMBL" id="KAH7120836.1"/>
    </source>
</evidence>
<dbReference type="GO" id="GO:0008270">
    <property type="term" value="F:zinc ion binding"/>
    <property type="evidence" value="ECO:0007669"/>
    <property type="project" value="InterPro"/>
</dbReference>
<dbReference type="GO" id="GO:0006351">
    <property type="term" value="P:DNA-templated transcription"/>
    <property type="evidence" value="ECO:0007669"/>
    <property type="project" value="InterPro"/>
</dbReference>
<evidence type="ECO:0000256" key="1">
    <source>
        <dbReference type="ARBA" id="ARBA00004123"/>
    </source>
</evidence>
<dbReference type="AlphaFoldDB" id="A0A9P9DLM0"/>
<gene>
    <name evidence="6" type="ORF">B0J11DRAFT_50204</name>
</gene>
<feature type="region of interest" description="Disordered" evidence="4">
    <location>
        <begin position="1"/>
        <end position="47"/>
    </location>
</feature>
<dbReference type="CDD" id="cd00067">
    <property type="entry name" value="GAL4"/>
    <property type="match status" value="1"/>
</dbReference>
<name>A0A9P9DLM0_9PLEO</name>
<dbReference type="InterPro" id="IPR007219">
    <property type="entry name" value="XnlR_reg_dom"/>
</dbReference>
<feature type="domain" description="Zn(2)-C6 fungal-type" evidence="5">
    <location>
        <begin position="49"/>
        <end position="80"/>
    </location>
</feature>
<feature type="compositionally biased region" description="Basic and acidic residues" evidence="4">
    <location>
        <begin position="123"/>
        <end position="132"/>
    </location>
</feature>
<feature type="region of interest" description="Disordered" evidence="4">
    <location>
        <begin position="115"/>
        <end position="151"/>
    </location>
</feature>
<evidence type="ECO:0000256" key="2">
    <source>
        <dbReference type="ARBA" id="ARBA00022723"/>
    </source>
</evidence>
<dbReference type="PROSITE" id="PS50048">
    <property type="entry name" value="ZN2_CY6_FUNGAL_2"/>
    <property type="match status" value="1"/>
</dbReference>
<organism evidence="6 7">
    <name type="scientific">Dendryphion nanum</name>
    <dbReference type="NCBI Taxonomy" id="256645"/>
    <lineage>
        <taxon>Eukaryota</taxon>
        <taxon>Fungi</taxon>
        <taxon>Dikarya</taxon>
        <taxon>Ascomycota</taxon>
        <taxon>Pezizomycotina</taxon>
        <taxon>Dothideomycetes</taxon>
        <taxon>Pleosporomycetidae</taxon>
        <taxon>Pleosporales</taxon>
        <taxon>Torulaceae</taxon>
        <taxon>Dendryphion</taxon>
    </lineage>
</organism>
<feature type="compositionally biased region" description="Low complexity" evidence="4">
    <location>
        <begin position="829"/>
        <end position="844"/>
    </location>
</feature>
<dbReference type="SMART" id="SM00906">
    <property type="entry name" value="Fungal_trans"/>
    <property type="match status" value="1"/>
</dbReference>
<proteinExistence type="predicted"/>
<dbReference type="PANTHER" id="PTHR31001:SF88">
    <property type="entry name" value="TRANSCRIPTION FACTOR PDR3"/>
    <property type="match status" value="1"/>
</dbReference>
<dbReference type="PANTHER" id="PTHR31001">
    <property type="entry name" value="UNCHARACTERIZED TRANSCRIPTIONAL REGULATORY PROTEIN"/>
    <property type="match status" value="1"/>
</dbReference>
<feature type="region of interest" description="Disordered" evidence="4">
    <location>
        <begin position="665"/>
        <end position="694"/>
    </location>
</feature>
<comment type="subcellular location">
    <subcellularLocation>
        <location evidence="1">Nucleus</location>
    </subcellularLocation>
</comment>
<feature type="compositionally biased region" description="Polar residues" evidence="4">
    <location>
        <begin position="545"/>
        <end position="555"/>
    </location>
</feature>
<evidence type="ECO:0000259" key="5">
    <source>
        <dbReference type="PROSITE" id="PS50048"/>
    </source>
</evidence>
<protein>
    <recommendedName>
        <fullName evidence="5">Zn(2)-C6 fungal-type domain-containing protein</fullName>
    </recommendedName>
</protein>
<dbReference type="Pfam" id="PF00172">
    <property type="entry name" value="Zn_clus"/>
    <property type="match status" value="1"/>
</dbReference>
<dbReference type="InterPro" id="IPR001138">
    <property type="entry name" value="Zn2Cys6_DnaBD"/>
</dbReference>
<dbReference type="SUPFAM" id="SSF57701">
    <property type="entry name" value="Zn2/Cys6 DNA-binding domain"/>
    <property type="match status" value="1"/>
</dbReference>
<dbReference type="CDD" id="cd12148">
    <property type="entry name" value="fungal_TF_MHR"/>
    <property type="match status" value="1"/>
</dbReference>
<dbReference type="GO" id="GO:0003677">
    <property type="term" value="F:DNA binding"/>
    <property type="evidence" value="ECO:0007669"/>
    <property type="project" value="InterPro"/>
</dbReference>
<dbReference type="Proteomes" id="UP000700596">
    <property type="component" value="Unassembled WGS sequence"/>
</dbReference>
<evidence type="ECO:0000313" key="7">
    <source>
        <dbReference type="Proteomes" id="UP000700596"/>
    </source>
</evidence>
<dbReference type="Gene3D" id="4.10.240.10">
    <property type="entry name" value="Zn(2)-C6 fungal-type DNA-binding domain"/>
    <property type="match status" value="1"/>
</dbReference>
<dbReference type="SMART" id="SM00066">
    <property type="entry name" value="GAL4"/>
    <property type="match status" value="1"/>
</dbReference>
<dbReference type="InterPro" id="IPR036864">
    <property type="entry name" value="Zn2-C6_fun-type_DNA-bd_sf"/>
</dbReference>
<feature type="region of interest" description="Disordered" evidence="4">
    <location>
        <begin position="526"/>
        <end position="555"/>
    </location>
</feature>
<feature type="compositionally biased region" description="Polar residues" evidence="4">
    <location>
        <begin position="916"/>
        <end position="934"/>
    </location>
</feature>
<dbReference type="PROSITE" id="PS00463">
    <property type="entry name" value="ZN2_CY6_FUNGAL_1"/>
    <property type="match status" value="1"/>
</dbReference>
<feature type="region of interest" description="Disordered" evidence="4">
    <location>
        <begin position="807"/>
        <end position="934"/>
    </location>
</feature>
<dbReference type="Pfam" id="PF04082">
    <property type="entry name" value="Fungal_trans"/>
    <property type="match status" value="1"/>
</dbReference>
<reference evidence="6" key="1">
    <citation type="journal article" date="2021" name="Nat. Commun.">
        <title>Genetic determinants of endophytism in the Arabidopsis root mycobiome.</title>
        <authorList>
            <person name="Mesny F."/>
            <person name="Miyauchi S."/>
            <person name="Thiergart T."/>
            <person name="Pickel B."/>
            <person name="Atanasova L."/>
            <person name="Karlsson M."/>
            <person name="Huettel B."/>
            <person name="Barry K.W."/>
            <person name="Haridas S."/>
            <person name="Chen C."/>
            <person name="Bauer D."/>
            <person name="Andreopoulos W."/>
            <person name="Pangilinan J."/>
            <person name="LaButti K."/>
            <person name="Riley R."/>
            <person name="Lipzen A."/>
            <person name="Clum A."/>
            <person name="Drula E."/>
            <person name="Henrissat B."/>
            <person name="Kohler A."/>
            <person name="Grigoriev I.V."/>
            <person name="Martin F.M."/>
            <person name="Hacquard S."/>
        </authorList>
    </citation>
    <scope>NUCLEOTIDE SEQUENCE</scope>
    <source>
        <strain evidence="6">MPI-CAGE-CH-0243</strain>
    </source>
</reference>
<dbReference type="GO" id="GO:0005634">
    <property type="term" value="C:nucleus"/>
    <property type="evidence" value="ECO:0007669"/>
    <property type="project" value="UniProtKB-SubCell"/>
</dbReference>
<evidence type="ECO:0000256" key="4">
    <source>
        <dbReference type="SAM" id="MobiDB-lite"/>
    </source>
</evidence>
<feature type="compositionally biased region" description="Polar residues" evidence="4">
    <location>
        <begin position="10"/>
        <end position="31"/>
    </location>
</feature>
<comment type="caution">
    <text evidence="6">The sequence shown here is derived from an EMBL/GenBank/DDBJ whole genome shotgun (WGS) entry which is preliminary data.</text>
</comment>
<keyword evidence="3" id="KW-0539">Nucleus</keyword>
<keyword evidence="7" id="KW-1185">Reference proteome</keyword>
<dbReference type="GO" id="GO:0000981">
    <property type="term" value="F:DNA-binding transcription factor activity, RNA polymerase II-specific"/>
    <property type="evidence" value="ECO:0007669"/>
    <property type="project" value="InterPro"/>
</dbReference>
<sequence length="1060" mass="116427">MNGSLPMFNHPTTVTSSTENVHGTSEQSSAISDGGKRRQSTQQPRQLLSCTKCRERKVKCDRTKPCSACCARGAPKECFFIAEGGDYAPIQQSYELRRLRAENLRLKERLRANKLPTEEEDADHIGSPDSPHDGPTTKLQRRRTARQKRFQSAESADSIYFGSPGLANVINEFASINVTPSAAQSLTHAMPRGADMYAPKDLPLYPFATIFPWSLEECIPELLRCLPPKDDLYGYLDTFQARVHVCFFPSIPTEITKSEVERFLSDARKNADRCPDMLALLFAALALGSQHCVWDKCGGKWIAGAVERESQRGNLYIAAAMQALRMASFMNRPTLLGIQALIMMGPYLTNSGRFLDAWTLFGTTIRLAQSIGLHRHPKYLDPAPPTEKECSTRQTIWWWMLHLDQQYSMTLGRPLGISGIGDCLPPDELTTNPTILRFGEFVHQFTLLARHILSSDRLSNSKIDEFTDSLRGLLDTMPESLQFTEEWLKESTQLPDWPLDAMAAVFYCKIHNYLILLNRQRIDKHPPPTYHRTPPVTSRTPPSFQPSTHPSPTTLTRSMLRGRALVLASSEDLLTAFLFFYHRVPAALICWTMGQQAFNSCMILILDAMETGDLGRMCKVEQAYVVFTELDKKGVHKLANLAVERVSWGLSELKKMQDNALGRQLAAQKDGRRRPGADVEMQGSGESEVTPSAGLMHDTVMGNTGMLLLEDSGLQSFVPEAFSPLTWVMAGSSLHGASLMQLKQEEEHALKRGVQAARGPERNMSISRHNDTRSPEEVLGHEGLQGLASNGSTLGSAPSRYAILQTAPSQEHAQPQGLSSPTSPISVATSTPPTQQQSSQQQSQRHYHIHGLPADTPQIPPPHLRYRSYPSLHQHHAPPPPPPLSSLNTSHTSSAITSTDTSPDRQFGNPDPYFGNNRTASSVTGADSLSSQPSNLSALRLHPETHAQHSPETATAGGPSVHPLWAARPATLSSISESALGNYSQLSMERQASPVHSHAHEHGAAASVGFSQPYTYPLPLHLSTAGPGTRSSVAAVAGASDGDEMNGTVGIWRKHWGGGA</sequence>
<dbReference type="OrthoDB" id="1747771at2759"/>
<evidence type="ECO:0000256" key="3">
    <source>
        <dbReference type="ARBA" id="ARBA00023242"/>
    </source>
</evidence>
<keyword evidence="2" id="KW-0479">Metal-binding</keyword>
<feature type="compositionally biased region" description="Low complexity" evidence="4">
    <location>
        <begin position="532"/>
        <end position="542"/>
    </location>
</feature>